<dbReference type="Pfam" id="PF00379">
    <property type="entry name" value="Chitin_bind_4"/>
    <property type="match status" value="1"/>
</dbReference>
<reference evidence="5" key="1">
    <citation type="journal article" date="2016" name="Insect Biochem. Mol. Biol.">
        <title>Multifaceted biological insights from a draft genome sequence of the tobacco hornworm moth, Manduca sexta.</title>
        <authorList>
            <person name="Kanost M.R."/>
            <person name="Arrese E.L."/>
            <person name="Cao X."/>
            <person name="Chen Y.R."/>
            <person name="Chellapilla S."/>
            <person name="Goldsmith M.R."/>
            <person name="Grosse-Wilde E."/>
            <person name="Heckel D.G."/>
            <person name="Herndon N."/>
            <person name="Jiang H."/>
            <person name="Papanicolaou A."/>
            <person name="Qu J."/>
            <person name="Soulages J.L."/>
            <person name="Vogel H."/>
            <person name="Walters J."/>
            <person name="Waterhouse R.M."/>
            <person name="Ahn S.J."/>
            <person name="Almeida F.C."/>
            <person name="An C."/>
            <person name="Aqrawi P."/>
            <person name="Bretschneider A."/>
            <person name="Bryant W.B."/>
            <person name="Bucks S."/>
            <person name="Chao H."/>
            <person name="Chevignon G."/>
            <person name="Christen J.M."/>
            <person name="Clarke D.F."/>
            <person name="Dittmer N.T."/>
            <person name="Ferguson L.C.F."/>
            <person name="Garavelou S."/>
            <person name="Gordon K.H.J."/>
            <person name="Gunaratna R.T."/>
            <person name="Han Y."/>
            <person name="Hauser F."/>
            <person name="He Y."/>
            <person name="Heidel-Fischer H."/>
            <person name="Hirsh A."/>
            <person name="Hu Y."/>
            <person name="Jiang H."/>
            <person name="Kalra D."/>
            <person name="Klinner C."/>
            <person name="Konig C."/>
            <person name="Kovar C."/>
            <person name="Kroll A.R."/>
            <person name="Kuwar S.S."/>
            <person name="Lee S.L."/>
            <person name="Lehman R."/>
            <person name="Li K."/>
            <person name="Li Z."/>
            <person name="Liang H."/>
            <person name="Lovelace S."/>
            <person name="Lu Z."/>
            <person name="Mansfield J.H."/>
            <person name="McCulloch K.J."/>
            <person name="Mathew T."/>
            <person name="Morton B."/>
            <person name="Muzny D.M."/>
            <person name="Neunemann D."/>
            <person name="Ongeri F."/>
            <person name="Pauchet Y."/>
            <person name="Pu L.L."/>
            <person name="Pyrousis I."/>
            <person name="Rao X.J."/>
            <person name="Redding A."/>
            <person name="Roesel C."/>
            <person name="Sanchez-Gracia A."/>
            <person name="Schaack S."/>
            <person name="Shukla A."/>
            <person name="Tetreau G."/>
            <person name="Wang Y."/>
            <person name="Xiong G.H."/>
            <person name="Traut W."/>
            <person name="Walsh T.K."/>
            <person name="Worley K.C."/>
            <person name="Wu D."/>
            <person name="Wu W."/>
            <person name="Wu Y.Q."/>
            <person name="Zhang X."/>
            <person name="Zou Z."/>
            <person name="Zucker H."/>
            <person name="Briscoe A.D."/>
            <person name="Burmester T."/>
            <person name="Clem R.J."/>
            <person name="Feyereisen R."/>
            <person name="Grimmelikhuijzen C.J.P."/>
            <person name="Hamodrakas S.J."/>
            <person name="Hansson B.S."/>
            <person name="Huguet E."/>
            <person name="Jermiin L.S."/>
            <person name="Lan Q."/>
            <person name="Lehman H.K."/>
            <person name="Lorenzen M."/>
            <person name="Merzendorfer H."/>
            <person name="Michalopoulos I."/>
            <person name="Morton D.B."/>
            <person name="Muthukrishnan S."/>
            <person name="Oakeshott J.G."/>
            <person name="Palmer W."/>
            <person name="Park Y."/>
            <person name="Passarelli A.L."/>
            <person name="Rozas J."/>
            <person name="Schwartz L.M."/>
            <person name="Smith W."/>
            <person name="Southgate A."/>
            <person name="Vilcinskas A."/>
            <person name="Vogt R."/>
            <person name="Wang P."/>
            <person name="Werren J."/>
            <person name="Yu X.Q."/>
            <person name="Zhou J.J."/>
            <person name="Brown S.J."/>
            <person name="Scherer S.E."/>
            <person name="Richards S."/>
            <person name="Blissard G.W."/>
        </authorList>
    </citation>
    <scope>NUCLEOTIDE SEQUENCE</scope>
</reference>
<dbReference type="GO" id="GO:0062129">
    <property type="term" value="C:chitin-based extracellular matrix"/>
    <property type="evidence" value="ECO:0007669"/>
    <property type="project" value="TreeGrafter"/>
</dbReference>
<dbReference type="EMBL" id="JH668807">
    <property type="protein sequence ID" value="KAG6462049.1"/>
    <property type="molecule type" value="Genomic_DNA"/>
</dbReference>
<feature type="chain" id="PRO_5038276856" description="Larval cuticle protein LCP-22" evidence="4">
    <location>
        <begin position="18"/>
        <end position="209"/>
    </location>
</feature>
<evidence type="ECO:0000256" key="4">
    <source>
        <dbReference type="SAM" id="SignalP"/>
    </source>
</evidence>
<dbReference type="PANTHER" id="PTHR10380">
    <property type="entry name" value="CUTICLE PROTEIN"/>
    <property type="match status" value="1"/>
</dbReference>
<dbReference type="PROSITE" id="PS00233">
    <property type="entry name" value="CHIT_BIND_RR_1"/>
    <property type="match status" value="1"/>
</dbReference>
<accession>A0A922CXH1</accession>
<dbReference type="EMBL" id="JH668807">
    <property type="protein sequence ID" value="KAG6462048.1"/>
    <property type="molecule type" value="Genomic_DNA"/>
</dbReference>
<dbReference type="PRINTS" id="PR00947">
    <property type="entry name" value="CUTICLE"/>
</dbReference>
<dbReference type="InterPro" id="IPR050468">
    <property type="entry name" value="Cuticle_Struct_Prot"/>
</dbReference>
<proteinExistence type="predicted"/>
<dbReference type="InterPro" id="IPR000618">
    <property type="entry name" value="Insect_cuticle"/>
</dbReference>
<protein>
    <recommendedName>
        <fullName evidence="7">Larval cuticle protein LCP-22</fullName>
    </recommendedName>
</protein>
<evidence type="ECO:0008006" key="7">
    <source>
        <dbReference type="Google" id="ProtNLM"/>
    </source>
</evidence>
<dbReference type="PANTHER" id="PTHR10380:SF238">
    <property type="entry name" value="CUTICULAR PROTEIN 65EA-RELATED"/>
    <property type="match status" value="1"/>
</dbReference>
<gene>
    <name evidence="5" type="ORF">O3G_MSEX013035</name>
</gene>
<dbReference type="InterPro" id="IPR031311">
    <property type="entry name" value="CHIT_BIND_RR_consensus"/>
</dbReference>
<dbReference type="PROSITE" id="PS51155">
    <property type="entry name" value="CHIT_BIND_RR_2"/>
    <property type="match status" value="1"/>
</dbReference>
<dbReference type="Proteomes" id="UP000791440">
    <property type="component" value="Unassembled WGS sequence"/>
</dbReference>
<dbReference type="OrthoDB" id="8115566at2759"/>
<reference evidence="5" key="2">
    <citation type="submission" date="2020-12" db="EMBL/GenBank/DDBJ databases">
        <authorList>
            <person name="Kanost M."/>
        </authorList>
    </citation>
    <scope>NUCLEOTIDE SEQUENCE</scope>
</reference>
<evidence type="ECO:0000313" key="5">
    <source>
        <dbReference type="EMBL" id="KAG6462049.1"/>
    </source>
</evidence>
<name>A0A922CXH1_MANSE</name>
<evidence type="ECO:0000313" key="6">
    <source>
        <dbReference type="Proteomes" id="UP000791440"/>
    </source>
</evidence>
<comment type="caution">
    <text evidence="5">The sequence shown here is derived from an EMBL/GenBank/DDBJ whole genome shotgun (WGS) entry which is preliminary data.</text>
</comment>
<dbReference type="GO" id="GO:0008010">
    <property type="term" value="F:structural constituent of chitin-based larval cuticle"/>
    <property type="evidence" value="ECO:0007669"/>
    <property type="project" value="TreeGrafter"/>
</dbReference>
<evidence type="ECO:0000256" key="2">
    <source>
        <dbReference type="ARBA" id="ARBA00022729"/>
    </source>
</evidence>
<feature type="signal peptide" evidence="4">
    <location>
        <begin position="1"/>
        <end position="17"/>
    </location>
</feature>
<sequence length="209" mass="22662">MKFAAVVFVCVLAVASAQFNTGRYNPGFYNPGQYNKYNRDVYDPFGFYKRNQYQQYKYSTPSPYRPFSTVAPTTVAPEVVPVVPVSPVPVAPVPVIKAVSDARSASILKYGNEVNPDGSYSYYYETDNGIAAQEQGSPRSFGGNPPVSPDVAQGSFSWTSPEGIPIAISYVADENGYQPSGNALPSPPPLPPQIARALEYTAKYHVAKA</sequence>
<dbReference type="AlphaFoldDB" id="A0A922CXH1"/>
<keyword evidence="2 4" id="KW-0732">Signal</keyword>
<organism evidence="5 6">
    <name type="scientific">Manduca sexta</name>
    <name type="common">Tobacco hawkmoth</name>
    <name type="synonym">Tobacco hornworm</name>
    <dbReference type="NCBI Taxonomy" id="7130"/>
    <lineage>
        <taxon>Eukaryota</taxon>
        <taxon>Metazoa</taxon>
        <taxon>Ecdysozoa</taxon>
        <taxon>Arthropoda</taxon>
        <taxon>Hexapoda</taxon>
        <taxon>Insecta</taxon>
        <taxon>Pterygota</taxon>
        <taxon>Neoptera</taxon>
        <taxon>Endopterygota</taxon>
        <taxon>Lepidoptera</taxon>
        <taxon>Glossata</taxon>
        <taxon>Ditrysia</taxon>
        <taxon>Bombycoidea</taxon>
        <taxon>Sphingidae</taxon>
        <taxon>Sphinginae</taxon>
        <taxon>Sphingini</taxon>
        <taxon>Manduca</taxon>
    </lineage>
</organism>
<evidence type="ECO:0000256" key="1">
    <source>
        <dbReference type="ARBA" id="ARBA00022460"/>
    </source>
</evidence>
<keyword evidence="6" id="KW-1185">Reference proteome</keyword>
<keyword evidence="1 3" id="KW-0193">Cuticle</keyword>
<evidence type="ECO:0000256" key="3">
    <source>
        <dbReference type="PROSITE-ProRule" id="PRU00497"/>
    </source>
</evidence>